<keyword evidence="7 10" id="KW-0030">Aminoacyl-tRNA synthetase</keyword>
<dbReference type="AlphaFoldDB" id="A0A1E4U0R4"/>
<evidence type="ECO:0000256" key="3">
    <source>
        <dbReference type="ARBA" id="ARBA00022598"/>
    </source>
</evidence>
<evidence type="ECO:0000256" key="6">
    <source>
        <dbReference type="ARBA" id="ARBA00022917"/>
    </source>
</evidence>
<dbReference type="InterPro" id="IPR023457">
    <property type="entry name" value="Met-tRNA_synth_2"/>
</dbReference>
<dbReference type="STRING" id="669874.A0A1E4U0R4"/>
<dbReference type="OrthoDB" id="24670at2759"/>
<dbReference type="Gene3D" id="1.10.730.10">
    <property type="entry name" value="Isoleucyl-tRNA Synthetase, Domain 1"/>
    <property type="match status" value="1"/>
</dbReference>
<dbReference type="EMBL" id="KV454011">
    <property type="protein sequence ID" value="ODV97579.1"/>
    <property type="molecule type" value="Genomic_DNA"/>
</dbReference>
<evidence type="ECO:0000256" key="7">
    <source>
        <dbReference type="ARBA" id="ARBA00023146"/>
    </source>
</evidence>
<protein>
    <recommendedName>
        <fullName evidence="9">Probable methionine--tRNA ligase, mitochondrial</fullName>
        <ecNumber evidence="2">6.1.1.10</ecNumber>
    </recommendedName>
</protein>
<dbReference type="Pfam" id="PF09334">
    <property type="entry name" value="tRNA-synt_1g"/>
    <property type="match status" value="1"/>
</dbReference>
<gene>
    <name evidence="13" type="ORF">PACTADRAFT_47471</name>
</gene>
<evidence type="ECO:0000259" key="11">
    <source>
        <dbReference type="Pfam" id="PF09334"/>
    </source>
</evidence>
<dbReference type="InterPro" id="IPR033911">
    <property type="entry name" value="MetRS_core"/>
</dbReference>
<dbReference type="InterPro" id="IPR015413">
    <property type="entry name" value="Methionyl/Leucyl_tRNA_Synth"/>
</dbReference>
<dbReference type="FunFam" id="2.170.220.10:FF:000001">
    <property type="entry name" value="methionine--tRNA ligase, mitochondrial"/>
    <property type="match status" value="1"/>
</dbReference>
<evidence type="ECO:0000256" key="2">
    <source>
        <dbReference type="ARBA" id="ARBA00012838"/>
    </source>
</evidence>
<dbReference type="GO" id="GO:0005739">
    <property type="term" value="C:mitochondrion"/>
    <property type="evidence" value="ECO:0007669"/>
    <property type="project" value="EnsemblFungi"/>
</dbReference>
<evidence type="ECO:0000256" key="10">
    <source>
        <dbReference type="RuleBase" id="RU363039"/>
    </source>
</evidence>
<evidence type="ECO:0000313" key="14">
    <source>
        <dbReference type="Proteomes" id="UP000094236"/>
    </source>
</evidence>
<dbReference type="PRINTS" id="PR01041">
    <property type="entry name" value="TRNASYNTHMET"/>
</dbReference>
<organism evidence="13 14">
    <name type="scientific">Pachysolen tannophilus NRRL Y-2460</name>
    <dbReference type="NCBI Taxonomy" id="669874"/>
    <lineage>
        <taxon>Eukaryota</taxon>
        <taxon>Fungi</taxon>
        <taxon>Dikarya</taxon>
        <taxon>Ascomycota</taxon>
        <taxon>Saccharomycotina</taxon>
        <taxon>Pichiomycetes</taxon>
        <taxon>Pachysolenaceae</taxon>
        <taxon>Pachysolen</taxon>
    </lineage>
</organism>
<keyword evidence="14" id="KW-1185">Reference proteome</keyword>
<dbReference type="GO" id="GO:0005524">
    <property type="term" value="F:ATP binding"/>
    <property type="evidence" value="ECO:0007669"/>
    <property type="project" value="UniProtKB-KW"/>
</dbReference>
<dbReference type="InterPro" id="IPR041872">
    <property type="entry name" value="Anticodon_Met"/>
</dbReference>
<dbReference type="EC" id="6.1.1.10" evidence="2"/>
<dbReference type="InterPro" id="IPR014729">
    <property type="entry name" value="Rossmann-like_a/b/a_fold"/>
</dbReference>
<evidence type="ECO:0000256" key="8">
    <source>
        <dbReference type="ARBA" id="ARBA00047364"/>
    </source>
</evidence>
<dbReference type="SUPFAM" id="SSF52374">
    <property type="entry name" value="Nucleotidylyl transferase"/>
    <property type="match status" value="1"/>
</dbReference>
<dbReference type="Gene3D" id="2.170.220.10">
    <property type="match status" value="1"/>
</dbReference>
<comment type="catalytic activity">
    <reaction evidence="8">
        <text>tRNA(Met) + L-methionine + ATP = L-methionyl-tRNA(Met) + AMP + diphosphate</text>
        <dbReference type="Rhea" id="RHEA:13481"/>
        <dbReference type="Rhea" id="RHEA-COMP:9667"/>
        <dbReference type="Rhea" id="RHEA-COMP:9698"/>
        <dbReference type="ChEBI" id="CHEBI:30616"/>
        <dbReference type="ChEBI" id="CHEBI:33019"/>
        <dbReference type="ChEBI" id="CHEBI:57844"/>
        <dbReference type="ChEBI" id="CHEBI:78442"/>
        <dbReference type="ChEBI" id="CHEBI:78530"/>
        <dbReference type="ChEBI" id="CHEBI:456215"/>
        <dbReference type="EC" id="6.1.1.10"/>
    </reaction>
</comment>
<dbReference type="Proteomes" id="UP000094236">
    <property type="component" value="Unassembled WGS sequence"/>
</dbReference>
<keyword evidence="4 10" id="KW-0547">Nucleotide-binding</keyword>
<dbReference type="InterPro" id="IPR014758">
    <property type="entry name" value="Met-tRNA_synth"/>
</dbReference>
<proteinExistence type="inferred from homology"/>
<reference evidence="14" key="1">
    <citation type="submission" date="2016-05" db="EMBL/GenBank/DDBJ databases">
        <title>Comparative genomics of biotechnologically important yeasts.</title>
        <authorList>
            <consortium name="DOE Joint Genome Institute"/>
            <person name="Riley R."/>
            <person name="Haridas S."/>
            <person name="Wolfe K.H."/>
            <person name="Lopes M.R."/>
            <person name="Hittinger C.T."/>
            <person name="Goker M."/>
            <person name="Salamov A."/>
            <person name="Wisecaver J."/>
            <person name="Long T.M."/>
            <person name="Aerts A.L."/>
            <person name="Barry K."/>
            <person name="Choi C."/>
            <person name="Clum A."/>
            <person name="Coughlan A.Y."/>
            <person name="Deshpande S."/>
            <person name="Douglass A.P."/>
            <person name="Hanson S.J."/>
            <person name="Klenk H.-P."/>
            <person name="Labutti K."/>
            <person name="Lapidus A."/>
            <person name="Lindquist E."/>
            <person name="Lipzen A."/>
            <person name="Meier-Kolthoff J.P."/>
            <person name="Ohm R.A."/>
            <person name="Otillar R.P."/>
            <person name="Pangilinan J."/>
            <person name="Peng Y."/>
            <person name="Rokas A."/>
            <person name="Rosa C.A."/>
            <person name="Scheuner C."/>
            <person name="Sibirny A.A."/>
            <person name="Slot J.C."/>
            <person name="Stielow J.B."/>
            <person name="Sun H."/>
            <person name="Kurtzman C.P."/>
            <person name="Blackwell M."/>
            <person name="Grigoriev I.V."/>
            <person name="Jeffries T.W."/>
        </authorList>
    </citation>
    <scope>NUCLEOTIDE SEQUENCE [LARGE SCALE GENOMIC DNA]</scope>
    <source>
        <strain evidence="14">NRRL Y-2460</strain>
    </source>
</reference>
<feature type="domain" description="Methionyl/Leucyl tRNA synthetase" evidence="11">
    <location>
        <begin position="50"/>
        <end position="421"/>
    </location>
</feature>
<keyword evidence="6 10" id="KW-0648">Protein biosynthesis</keyword>
<dbReference type="PANTHER" id="PTHR43326">
    <property type="entry name" value="METHIONYL-TRNA SYNTHETASE"/>
    <property type="match status" value="1"/>
</dbReference>
<sequence length="606" mass="69589">MIRVSTVSCSFTGNASIGSTYRGFKIFSIALSSSVKNPLSSNTTSITKPYYITTPIFYVNAAPHLGHLYSMLLCDIKTRWVRLSGKPAFFTTGTDEHGLKVQIASEKNDKKNPKEFCDELSVTFKELAKLTNINYDRFIRTTDDDHLQAVKKFWDIVYEKGYIYKGQHSGWYSVSDETFYPETQIEAKIDPLTNKEKFYSKETGTEVIYETEENYFFKLSKFRQPLIELLKQNQNFIIPRNYYEIILKELESEELQDLSISRPYSRLKWGIQVPEDPSQVIYVWFDALVNYLTSTGFPWSPTSLIQKAPLNNPWPASHLIGKDISRFHCIYWPSFLMAAGIELPKQVIVHGHWLMGGSKMSKSKGNIADPIEMANYYGTESLRFFLSENSVLSSDCDFTESRLNLSRNQFIDKICNLMLRSLSKNFSIERALSKYESGLYTNEQFIKSFDNPQAEKSIKSITADLNVLYERMDEEMKTFTTHKAINEIWKIVLKANALFNDAKPWTFKNVQDSQKEVSLIEDPLSKQDLIIFLSLETIRICSILLQPFIPELSNQLLDRLKVDSDKRMAKFAKVGKDLTYGKGVVFTKGSEVPLVKLPLREGALNV</sequence>
<dbReference type="Pfam" id="PF19303">
    <property type="entry name" value="Anticodon_3"/>
    <property type="match status" value="1"/>
</dbReference>
<dbReference type="GO" id="GO:0004825">
    <property type="term" value="F:methionine-tRNA ligase activity"/>
    <property type="evidence" value="ECO:0007669"/>
    <property type="project" value="UniProtKB-EC"/>
</dbReference>
<feature type="domain" description="Methionyl-tRNA synthetase anticodon-binding" evidence="12">
    <location>
        <begin position="459"/>
        <end position="584"/>
    </location>
</feature>
<dbReference type="PANTHER" id="PTHR43326:SF1">
    <property type="entry name" value="METHIONINE--TRNA LIGASE, MITOCHONDRIAL"/>
    <property type="match status" value="1"/>
</dbReference>
<comment type="similarity">
    <text evidence="1 10">Belongs to the class-I aminoacyl-tRNA synthetase family.</text>
</comment>
<evidence type="ECO:0000256" key="5">
    <source>
        <dbReference type="ARBA" id="ARBA00022840"/>
    </source>
</evidence>
<dbReference type="Gene3D" id="3.40.50.620">
    <property type="entry name" value="HUPs"/>
    <property type="match status" value="1"/>
</dbReference>
<dbReference type="SUPFAM" id="SSF47323">
    <property type="entry name" value="Anticodon-binding domain of a subclass of class I aminoacyl-tRNA synthetases"/>
    <property type="match status" value="1"/>
</dbReference>
<keyword evidence="3 10" id="KW-0436">Ligase</keyword>
<name>A0A1E4U0R4_PACTA</name>
<accession>A0A1E4U0R4</accession>
<keyword evidence="5 10" id="KW-0067">ATP-binding</keyword>
<dbReference type="GO" id="GO:0006431">
    <property type="term" value="P:methionyl-tRNA aminoacylation"/>
    <property type="evidence" value="ECO:0007669"/>
    <property type="project" value="EnsemblFungi"/>
</dbReference>
<dbReference type="InterPro" id="IPR009080">
    <property type="entry name" value="tRNAsynth_Ia_anticodon-bd"/>
</dbReference>
<evidence type="ECO:0000256" key="9">
    <source>
        <dbReference type="ARBA" id="ARBA00068817"/>
    </source>
</evidence>
<evidence type="ECO:0000313" key="13">
    <source>
        <dbReference type="EMBL" id="ODV97579.1"/>
    </source>
</evidence>
<evidence type="ECO:0000259" key="12">
    <source>
        <dbReference type="Pfam" id="PF19303"/>
    </source>
</evidence>
<evidence type="ECO:0000256" key="1">
    <source>
        <dbReference type="ARBA" id="ARBA00005594"/>
    </source>
</evidence>
<dbReference type="CDD" id="cd00814">
    <property type="entry name" value="MetRS_core"/>
    <property type="match status" value="1"/>
</dbReference>
<evidence type="ECO:0000256" key="4">
    <source>
        <dbReference type="ARBA" id="ARBA00022741"/>
    </source>
</evidence>
<dbReference type="NCBIfam" id="TIGR00398">
    <property type="entry name" value="metG"/>
    <property type="match status" value="1"/>
</dbReference>